<dbReference type="EMBL" id="MU167223">
    <property type="protein sequence ID" value="KAG0149970.1"/>
    <property type="molecule type" value="Genomic_DNA"/>
</dbReference>
<feature type="active site" description="Proton acceptor" evidence="6">
    <location>
        <position position="160"/>
    </location>
</feature>
<dbReference type="SUPFAM" id="SSF56112">
    <property type="entry name" value="Protein kinase-like (PK-like)"/>
    <property type="match status" value="1"/>
</dbReference>
<feature type="binding site" evidence="7">
    <location>
        <begin position="115"/>
        <end position="117"/>
    </location>
    <ligand>
        <name>ATP</name>
        <dbReference type="ChEBI" id="CHEBI:30616"/>
    </ligand>
</feature>
<evidence type="ECO:0000256" key="6">
    <source>
        <dbReference type="PIRSR" id="PIRSR630616-1"/>
    </source>
</evidence>
<evidence type="ECO:0000259" key="11">
    <source>
        <dbReference type="PROSITE" id="PS50011"/>
    </source>
</evidence>
<evidence type="ECO:0000256" key="2">
    <source>
        <dbReference type="ARBA" id="ARBA00022679"/>
    </source>
</evidence>
<evidence type="ECO:0000256" key="9">
    <source>
        <dbReference type="PROSITE-ProRule" id="PRU10141"/>
    </source>
</evidence>
<dbReference type="InterPro" id="IPR008271">
    <property type="entry name" value="Ser/Thr_kinase_AS"/>
</dbReference>
<evidence type="ECO:0000256" key="8">
    <source>
        <dbReference type="PIRSR" id="PIRSR630616-3"/>
    </source>
</evidence>
<dbReference type="SMART" id="SM00220">
    <property type="entry name" value="S_TKc"/>
    <property type="match status" value="1"/>
</dbReference>
<sequence>MSSSASSNSSSPSASSTKKLLHLFHLRDPAVHAQKKQFTWGTHLGSGTYGEVSRCVWKTQKPKLEVAIKIVPKSKIPNQAQQERLLRHASMLRHPHIISLHHWFHSRHHYYMVFELAEGGELFDHIIAHGRFNDLHARKMITDITSALAYIHSQGIVHRDLKPENLFVRGHAPFEPPFDLILADFGVSVPLTSESDQITGVCGSPGYTAPEVYRKEPYGTKVDIWSLGTIAFILLCGRFPFAHLQGQAFLDEVDSKRKPARFPKSFGLTRLAEDFIMACLKVDPSERLTAEEALNHPVEYC</sequence>
<keyword evidence="5 7" id="KW-0067">ATP-binding</keyword>
<keyword evidence="3 7" id="KW-0547">Nucleotide-binding</keyword>
<dbReference type="GO" id="GO:0004674">
    <property type="term" value="F:protein serine/threonine kinase activity"/>
    <property type="evidence" value="ECO:0007669"/>
    <property type="project" value="UniProtKB-KW"/>
</dbReference>
<dbReference type="InterPro" id="IPR000719">
    <property type="entry name" value="Prot_kinase_dom"/>
</dbReference>
<feature type="binding site" evidence="7 9">
    <location>
        <position position="69"/>
    </location>
    <ligand>
        <name>ATP</name>
        <dbReference type="ChEBI" id="CHEBI:30616"/>
    </ligand>
</feature>
<dbReference type="PROSITE" id="PS00108">
    <property type="entry name" value="PROTEIN_KINASE_ST"/>
    <property type="match status" value="1"/>
</dbReference>
<dbReference type="InterPro" id="IPR017441">
    <property type="entry name" value="Protein_kinase_ATP_BS"/>
</dbReference>
<evidence type="ECO:0000256" key="1">
    <source>
        <dbReference type="ARBA" id="ARBA00022527"/>
    </source>
</evidence>
<evidence type="ECO:0000313" key="12">
    <source>
        <dbReference type="EMBL" id="KAG0149970.1"/>
    </source>
</evidence>
<protein>
    <recommendedName>
        <fullName evidence="11">Protein kinase domain-containing protein</fullName>
    </recommendedName>
</protein>
<accession>A0A9P6NMP5</accession>
<dbReference type="Pfam" id="PF00069">
    <property type="entry name" value="Pkinase"/>
    <property type="match status" value="1"/>
</dbReference>
<dbReference type="PROSITE" id="PS50011">
    <property type="entry name" value="PROTEIN_KINASE_DOM"/>
    <property type="match status" value="1"/>
</dbReference>
<dbReference type="Proteomes" id="UP000886653">
    <property type="component" value="Unassembled WGS sequence"/>
</dbReference>
<dbReference type="AlphaFoldDB" id="A0A9P6NMP5"/>
<dbReference type="InterPro" id="IPR030616">
    <property type="entry name" value="Aur-like"/>
</dbReference>
<dbReference type="GO" id="GO:0005524">
    <property type="term" value="F:ATP binding"/>
    <property type="evidence" value="ECO:0007669"/>
    <property type="project" value="UniProtKB-UniRule"/>
</dbReference>
<dbReference type="Gene3D" id="1.10.510.10">
    <property type="entry name" value="Transferase(Phosphotransferase) domain 1"/>
    <property type="match status" value="1"/>
</dbReference>
<organism evidence="12 13">
    <name type="scientific">Cronartium quercuum f. sp. fusiforme G11</name>
    <dbReference type="NCBI Taxonomy" id="708437"/>
    <lineage>
        <taxon>Eukaryota</taxon>
        <taxon>Fungi</taxon>
        <taxon>Dikarya</taxon>
        <taxon>Basidiomycota</taxon>
        <taxon>Pucciniomycotina</taxon>
        <taxon>Pucciniomycetes</taxon>
        <taxon>Pucciniales</taxon>
        <taxon>Coleosporiaceae</taxon>
        <taxon>Cronartium</taxon>
    </lineage>
</organism>
<comment type="similarity">
    <text evidence="10">Belongs to the protein kinase superfamily.</text>
</comment>
<dbReference type="PIRSF" id="PIRSF000654">
    <property type="entry name" value="Integrin-linked_kinase"/>
    <property type="match status" value="1"/>
</dbReference>
<evidence type="ECO:0000313" key="13">
    <source>
        <dbReference type="Proteomes" id="UP000886653"/>
    </source>
</evidence>
<evidence type="ECO:0000256" key="3">
    <source>
        <dbReference type="ARBA" id="ARBA00022741"/>
    </source>
</evidence>
<proteinExistence type="inferred from homology"/>
<keyword evidence="13" id="KW-1185">Reference proteome</keyword>
<comment type="caution">
    <text evidence="12">The sequence shown here is derived from an EMBL/GenBank/DDBJ whole genome shotgun (WGS) entry which is preliminary data.</text>
</comment>
<evidence type="ECO:0000256" key="10">
    <source>
        <dbReference type="RuleBase" id="RU000304"/>
    </source>
</evidence>
<gene>
    <name evidence="12" type="ORF">CROQUDRAFT_39072</name>
</gene>
<keyword evidence="1 10" id="KW-0723">Serine/threonine-protein kinase</keyword>
<feature type="binding site" evidence="7">
    <location>
        <position position="184"/>
    </location>
    <ligand>
        <name>ATP</name>
        <dbReference type="ChEBI" id="CHEBI:30616"/>
    </ligand>
</feature>
<dbReference type="FunFam" id="1.10.510.10:FF:000571">
    <property type="entry name" value="Maternal embryonic leucine zipper kinase"/>
    <property type="match status" value="1"/>
</dbReference>
<feature type="cross-link" description="Glycyl lysine isopeptide (Lys-Gly) (interchain with G-Cter in SUMO2)" evidence="8">
    <location>
        <position position="162"/>
    </location>
</feature>
<name>A0A9P6NMP5_9BASI</name>
<keyword evidence="4" id="KW-0418">Kinase</keyword>
<evidence type="ECO:0000256" key="5">
    <source>
        <dbReference type="ARBA" id="ARBA00022840"/>
    </source>
</evidence>
<feature type="domain" description="Protein kinase" evidence="11">
    <location>
        <begin position="38"/>
        <end position="299"/>
    </location>
</feature>
<evidence type="ECO:0000256" key="7">
    <source>
        <dbReference type="PIRSR" id="PIRSR630616-2"/>
    </source>
</evidence>
<dbReference type="InterPro" id="IPR011009">
    <property type="entry name" value="Kinase-like_dom_sf"/>
</dbReference>
<dbReference type="PANTHER" id="PTHR24350">
    <property type="entry name" value="SERINE/THREONINE-PROTEIN KINASE IAL-RELATED"/>
    <property type="match status" value="1"/>
</dbReference>
<keyword evidence="2" id="KW-0808">Transferase</keyword>
<evidence type="ECO:0000256" key="4">
    <source>
        <dbReference type="ARBA" id="ARBA00022777"/>
    </source>
</evidence>
<dbReference type="OrthoDB" id="40902at2759"/>
<dbReference type="PROSITE" id="PS00107">
    <property type="entry name" value="PROTEIN_KINASE_ATP"/>
    <property type="match status" value="1"/>
</dbReference>
<feature type="binding site" evidence="7">
    <location>
        <begin position="164"/>
        <end position="165"/>
    </location>
    <ligand>
        <name>ATP</name>
        <dbReference type="ChEBI" id="CHEBI:30616"/>
    </ligand>
</feature>
<reference evidence="12" key="1">
    <citation type="submission" date="2013-11" db="EMBL/GenBank/DDBJ databases">
        <title>Genome sequence of the fusiform rust pathogen reveals effectors for host alternation and coevolution with pine.</title>
        <authorList>
            <consortium name="DOE Joint Genome Institute"/>
            <person name="Smith K."/>
            <person name="Pendleton A."/>
            <person name="Kubisiak T."/>
            <person name="Anderson C."/>
            <person name="Salamov A."/>
            <person name="Aerts A."/>
            <person name="Riley R."/>
            <person name="Clum A."/>
            <person name="Lindquist E."/>
            <person name="Ence D."/>
            <person name="Campbell M."/>
            <person name="Kronenberg Z."/>
            <person name="Feau N."/>
            <person name="Dhillon B."/>
            <person name="Hamelin R."/>
            <person name="Burleigh J."/>
            <person name="Smith J."/>
            <person name="Yandell M."/>
            <person name="Nelson C."/>
            <person name="Grigoriev I."/>
            <person name="Davis J."/>
        </authorList>
    </citation>
    <scope>NUCLEOTIDE SEQUENCE</scope>
    <source>
        <strain evidence="12">G11</strain>
    </source>
</reference>